<dbReference type="RefSeq" id="WP_180956962.1">
    <property type="nucleotide sequence ID" value="NZ_FXYY01000010.1"/>
</dbReference>
<reference evidence="3 4" key="1">
    <citation type="submission" date="2017-03" db="EMBL/GenBank/DDBJ databases">
        <authorList>
            <person name="Afonso C.L."/>
            <person name="Miller P.J."/>
            <person name="Scott M.A."/>
            <person name="Spackman E."/>
            <person name="Goraichik I."/>
            <person name="Dimitrov K.M."/>
            <person name="Suarez D.L."/>
            <person name="Swayne D.E."/>
        </authorList>
    </citation>
    <scope>NUCLEOTIDE SEQUENCE [LARGE SCALE GENOMIC DNA]</scope>
    <source>
        <strain evidence="3 4">ATCC 9172</strain>
    </source>
</reference>
<keyword evidence="2" id="KW-1133">Transmembrane helix</keyword>
<feature type="transmembrane region" description="Helical" evidence="2">
    <location>
        <begin position="382"/>
        <end position="402"/>
    </location>
</feature>
<keyword evidence="2" id="KW-0812">Transmembrane</keyword>
<name>A0A2H1J913_BRELN</name>
<feature type="transmembrane region" description="Helical" evidence="2">
    <location>
        <begin position="117"/>
        <end position="140"/>
    </location>
</feature>
<sequence>MPSKSSTRIAKPLLGGPVGIHLGAAGRRFASAQATALAAVLGITTFLALALQGPCLSSGYEQPSASARMCAGPLSTAFLGDTNPEVLGRAHGGAAALAPLEARLVDLFHLFTDDVSVFMVGVLLLNTAGIAALGAGLLVLARFRGWLVAVFASPLILFTLGSTLDPLALALAVWAVVLFVGTPPLRPRGWLAGVLLGIPTFINPLALLVLLALTLAGPNPARGLKSRNPRMMLAAATITSALLLVVDLTAIDRIIHWYSDAVDGGSFASILVMAELGDGSVWAPLWIIVSAGVVLAVTVSLYMVRRTGLDPAVAACLLIGGCLLLAPGLMPWDSLWLLPFIALSVRRWWVLIVWTLAEAVFAIAIQLGDVSGFEADEGLDSTFVALFTLLRLLALVLVVIMAGENLYRRGIRGVTVTAAPPRRGDDGAVDDGAVDDWGQLPRRGDEPGNSATDGSNVGYPDDQAVGRKEEHGFGHDSQRTGRLD</sequence>
<dbReference type="Proteomes" id="UP000234641">
    <property type="component" value="Unassembled WGS sequence"/>
</dbReference>
<dbReference type="AlphaFoldDB" id="A0A2H1J913"/>
<feature type="transmembrane region" description="Helical" evidence="2">
    <location>
        <begin position="233"/>
        <end position="251"/>
    </location>
</feature>
<keyword evidence="2" id="KW-0472">Membrane</keyword>
<feature type="transmembrane region" description="Helical" evidence="2">
    <location>
        <begin position="311"/>
        <end position="329"/>
    </location>
</feature>
<evidence type="ECO:0000256" key="2">
    <source>
        <dbReference type="SAM" id="Phobius"/>
    </source>
</evidence>
<accession>A0A2H1J913</accession>
<dbReference type="EMBL" id="FXYY01000010">
    <property type="protein sequence ID" value="SMX83919.1"/>
    <property type="molecule type" value="Genomic_DNA"/>
</dbReference>
<gene>
    <name evidence="3" type="ORF">BLIN9172_01895</name>
</gene>
<organism evidence="3 4">
    <name type="scientific">Brevibacterium linens ATCC 9172</name>
    <dbReference type="NCBI Taxonomy" id="1255617"/>
    <lineage>
        <taxon>Bacteria</taxon>
        <taxon>Bacillati</taxon>
        <taxon>Actinomycetota</taxon>
        <taxon>Actinomycetes</taxon>
        <taxon>Micrococcales</taxon>
        <taxon>Brevibacteriaceae</taxon>
        <taxon>Brevibacterium</taxon>
    </lineage>
</organism>
<evidence type="ECO:0000313" key="3">
    <source>
        <dbReference type="EMBL" id="SMX83919.1"/>
    </source>
</evidence>
<feature type="region of interest" description="Disordered" evidence="1">
    <location>
        <begin position="422"/>
        <end position="484"/>
    </location>
</feature>
<feature type="transmembrane region" description="Helical" evidence="2">
    <location>
        <begin position="29"/>
        <end position="51"/>
    </location>
</feature>
<evidence type="ECO:0000313" key="4">
    <source>
        <dbReference type="Proteomes" id="UP000234641"/>
    </source>
</evidence>
<feature type="transmembrane region" description="Helical" evidence="2">
    <location>
        <begin position="281"/>
        <end position="304"/>
    </location>
</feature>
<evidence type="ECO:0000256" key="1">
    <source>
        <dbReference type="SAM" id="MobiDB-lite"/>
    </source>
</evidence>
<feature type="transmembrane region" description="Helical" evidence="2">
    <location>
        <begin position="189"/>
        <end position="213"/>
    </location>
</feature>
<feature type="transmembrane region" description="Helical" evidence="2">
    <location>
        <begin position="147"/>
        <end position="177"/>
    </location>
</feature>
<proteinExistence type="predicted"/>
<feature type="compositionally biased region" description="Basic and acidic residues" evidence="1">
    <location>
        <begin position="464"/>
        <end position="484"/>
    </location>
</feature>
<protein>
    <submittedName>
        <fullName evidence="3">Uncharacterized protein</fullName>
    </submittedName>
</protein>
<feature type="transmembrane region" description="Helical" evidence="2">
    <location>
        <begin position="349"/>
        <end position="370"/>
    </location>
</feature>